<feature type="region of interest" description="Disordered" evidence="6">
    <location>
        <begin position="283"/>
        <end position="312"/>
    </location>
</feature>
<dbReference type="Proteomes" id="UP001345219">
    <property type="component" value="Chromosome 6"/>
</dbReference>
<dbReference type="CDD" id="cd00371">
    <property type="entry name" value="HMA"/>
    <property type="match status" value="2"/>
</dbReference>
<feature type="region of interest" description="Disordered" evidence="6">
    <location>
        <begin position="175"/>
        <end position="205"/>
    </location>
</feature>
<dbReference type="SUPFAM" id="SSF55008">
    <property type="entry name" value="HMA, heavy metal-associated domain"/>
    <property type="match status" value="1"/>
</dbReference>
<evidence type="ECO:0000256" key="1">
    <source>
        <dbReference type="ARBA" id="ARBA00022481"/>
    </source>
</evidence>
<evidence type="ECO:0000256" key="6">
    <source>
        <dbReference type="SAM" id="MobiDB-lite"/>
    </source>
</evidence>
<dbReference type="PROSITE" id="PS50846">
    <property type="entry name" value="HMA_2"/>
    <property type="match status" value="1"/>
</dbReference>
<comment type="similarity">
    <text evidence="5">Belongs to the HIPP family.</text>
</comment>
<evidence type="ECO:0000313" key="8">
    <source>
        <dbReference type="EMBL" id="KAK4756244.1"/>
    </source>
</evidence>
<feature type="compositionally biased region" description="Basic and acidic residues" evidence="6">
    <location>
        <begin position="283"/>
        <end position="309"/>
    </location>
</feature>
<evidence type="ECO:0000256" key="4">
    <source>
        <dbReference type="ARBA" id="ARBA00023289"/>
    </source>
</evidence>
<keyword evidence="1" id="KW-0488">Methylation</keyword>
<evidence type="ECO:0000313" key="9">
    <source>
        <dbReference type="Proteomes" id="UP001345219"/>
    </source>
</evidence>
<dbReference type="AlphaFoldDB" id="A0AAN7PZ36"/>
<dbReference type="Gene3D" id="3.30.70.100">
    <property type="match status" value="2"/>
</dbReference>
<evidence type="ECO:0000259" key="7">
    <source>
        <dbReference type="PROSITE" id="PS50846"/>
    </source>
</evidence>
<organism evidence="8 9">
    <name type="scientific">Trapa incisa</name>
    <dbReference type="NCBI Taxonomy" id="236973"/>
    <lineage>
        <taxon>Eukaryota</taxon>
        <taxon>Viridiplantae</taxon>
        <taxon>Streptophyta</taxon>
        <taxon>Embryophyta</taxon>
        <taxon>Tracheophyta</taxon>
        <taxon>Spermatophyta</taxon>
        <taxon>Magnoliopsida</taxon>
        <taxon>eudicotyledons</taxon>
        <taxon>Gunneridae</taxon>
        <taxon>Pentapetalae</taxon>
        <taxon>rosids</taxon>
        <taxon>malvids</taxon>
        <taxon>Myrtales</taxon>
        <taxon>Lythraceae</taxon>
        <taxon>Trapa</taxon>
    </lineage>
</organism>
<keyword evidence="3" id="KW-0449">Lipoprotein</keyword>
<dbReference type="EMBL" id="JAXIOK010000013">
    <property type="protein sequence ID" value="KAK4756244.1"/>
    <property type="molecule type" value="Genomic_DNA"/>
</dbReference>
<feature type="domain" description="HMA" evidence="7">
    <location>
        <begin position="210"/>
        <end position="274"/>
    </location>
</feature>
<dbReference type="Pfam" id="PF00403">
    <property type="entry name" value="HMA"/>
    <property type="match status" value="1"/>
</dbReference>
<keyword evidence="4" id="KW-0636">Prenylation</keyword>
<evidence type="ECO:0000256" key="5">
    <source>
        <dbReference type="ARBA" id="ARBA00024045"/>
    </source>
</evidence>
<dbReference type="GO" id="GO:0046872">
    <property type="term" value="F:metal ion binding"/>
    <property type="evidence" value="ECO:0007669"/>
    <property type="project" value="UniProtKB-KW"/>
</dbReference>
<dbReference type="InterPro" id="IPR036163">
    <property type="entry name" value="HMA_dom_sf"/>
</dbReference>
<dbReference type="PANTHER" id="PTHR46195">
    <property type="entry name" value="HEAVY METAL-ASSOCIATED ISOPRENYLATED PLANT PROTEIN 7"/>
    <property type="match status" value="1"/>
</dbReference>
<feature type="compositionally biased region" description="Basic and acidic residues" evidence="6">
    <location>
        <begin position="194"/>
        <end position="205"/>
    </location>
</feature>
<dbReference type="PANTHER" id="PTHR46195:SF2">
    <property type="entry name" value="HEAVY METAL-ASSOCIATED ISOPRENYLATED PLANT PROTEIN 7"/>
    <property type="match status" value="1"/>
</dbReference>
<feature type="region of interest" description="Disordered" evidence="6">
    <location>
        <begin position="1"/>
        <end position="82"/>
    </location>
</feature>
<name>A0AAN7PZ36_9MYRT</name>
<keyword evidence="9" id="KW-1185">Reference proteome</keyword>
<reference evidence="8 9" key="1">
    <citation type="journal article" date="2023" name="Hortic Res">
        <title>Pangenome of water caltrop reveals structural variations and asymmetric subgenome divergence after allopolyploidization.</title>
        <authorList>
            <person name="Zhang X."/>
            <person name="Chen Y."/>
            <person name="Wang L."/>
            <person name="Yuan Y."/>
            <person name="Fang M."/>
            <person name="Shi L."/>
            <person name="Lu R."/>
            <person name="Comes H.P."/>
            <person name="Ma Y."/>
            <person name="Chen Y."/>
            <person name="Huang G."/>
            <person name="Zhou Y."/>
            <person name="Zheng Z."/>
            <person name="Qiu Y."/>
        </authorList>
    </citation>
    <scope>NUCLEOTIDE SEQUENCE [LARGE SCALE GENOMIC DNA]</scope>
    <source>
        <tissue evidence="8">Roots</tissue>
    </source>
</reference>
<feature type="compositionally biased region" description="Basic and acidic residues" evidence="6">
    <location>
        <begin position="22"/>
        <end position="76"/>
    </location>
</feature>
<keyword evidence="2" id="KW-0479">Metal-binding</keyword>
<sequence>MGEEGKKAGEKKQVAAAAAIDEAGKGGDGGKVERKKEGEKKKPDKIQNQEQENRTEDHKKKDKKESGSGEDSKDAKPPPPPEDIVLRVYMHCEGCARKVRRSLKGFSGGLRGFWRCFPVSAECQTYMLFFFLLFAGVEDVITDWKSHKVVVKGEKADPLKVLERVQKKSPRRVELLSPIPLPPPEKPPEQAAEEPPKVEEEKKKNEEPQVITVVLKVHMNCEACSQEIKKLILRMKGVEWAEADMKSSEVSVRGVFEVPKLVEYVYKRTGKHAVIVKQDPPLQEKKVSDEKTKQVKKAGQEESKEKNTDQDQAAMEENNAKAMEFMRNDLYHYPAFYQPPYYPPDNFYFSLPPPFPPSHQYYQPPYYAAHQNPPPFTAETENQSACFIM</sequence>
<comment type="caution">
    <text evidence="8">The sequence shown here is derived from an EMBL/GenBank/DDBJ whole genome shotgun (WGS) entry which is preliminary data.</text>
</comment>
<feature type="compositionally biased region" description="Basic and acidic residues" evidence="6">
    <location>
        <begin position="1"/>
        <end position="13"/>
    </location>
</feature>
<dbReference type="InterPro" id="IPR006121">
    <property type="entry name" value="HMA_dom"/>
</dbReference>
<protein>
    <recommendedName>
        <fullName evidence="7">HMA domain-containing protein</fullName>
    </recommendedName>
</protein>
<gene>
    <name evidence="8" type="ORF">SAY87_006371</name>
</gene>
<proteinExistence type="inferred from homology"/>
<evidence type="ECO:0000256" key="3">
    <source>
        <dbReference type="ARBA" id="ARBA00023288"/>
    </source>
</evidence>
<accession>A0AAN7PZ36</accession>
<dbReference type="InterPro" id="IPR044577">
    <property type="entry name" value="HIPP4/7/8/17/18/19"/>
</dbReference>
<evidence type="ECO:0000256" key="2">
    <source>
        <dbReference type="ARBA" id="ARBA00022723"/>
    </source>
</evidence>